<dbReference type="AlphaFoldDB" id="A0A7W7RBI6"/>
<keyword evidence="2" id="KW-1185">Reference proteome</keyword>
<proteinExistence type="predicted"/>
<dbReference type="EMBL" id="JACHJV010000003">
    <property type="protein sequence ID" value="MBB4928884.1"/>
    <property type="molecule type" value="Genomic_DNA"/>
</dbReference>
<comment type="caution">
    <text evidence="1">The sequence shown here is derived from an EMBL/GenBank/DDBJ whole genome shotgun (WGS) entry which is preliminary data.</text>
</comment>
<accession>A0A7W7RBI6</accession>
<name>A0A7W7RBI6_KITKI</name>
<evidence type="ECO:0000313" key="1">
    <source>
        <dbReference type="EMBL" id="MBB4928884.1"/>
    </source>
</evidence>
<dbReference type="RefSeq" id="WP_376778617.1">
    <property type="nucleotide sequence ID" value="NZ_JACHJV010000003.1"/>
</dbReference>
<protein>
    <submittedName>
        <fullName evidence="1">Uncharacterized protein</fullName>
    </submittedName>
</protein>
<organism evidence="1 2">
    <name type="scientific">Kitasatospora kifunensis</name>
    <name type="common">Streptomyces kifunensis</name>
    <dbReference type="NCBI Taxonomy" id="58351"/>
    <lineage>
        <taxon>Bacteria</taxon>
        <taxon>Bacillati</taxon>
        <taxon>Actinomycetota</taxon>
        <taxon>Actinomycetes</taxon>
        <taxon>Kitasatosporales</taxon>
        <taxon>Streptomycetaceae</taxon>
        <taxon>Kitasatospora</taxon>
    </lineage>
</organism>
<dbReference type="Proteomes" id="UP000540506">
    <property type="component" value="Unassembled WGS sequence"/>
</dbReference>
<sequence length="39" mass="4232">MVLLGGHSVTKVGPFDGHLTNESAFDRDDLAGVVYHRYG</sequence>
<evidence type="ECO:0000313" key="2">
    <source>
        <dbReference type="Proteomes" id="UP000540506"/>
    </source>
</evidence>
<reference evidence="1 2" key="1">
    <citation type="submission" date="2020-08" db="EMBL/GenBank/DDBJ databases">
        <title>Sequencing the genomes of 1000 actinobacteria strains.</title>
        <authorList>
            <person name="Klenk H.-P."/>
        </authorList>
    </citation>
    <scope>NUCLEOTIDE SEQUENCE [LARGE SCALE GENOMIC DNA]</scope>
    <source>
        <strain evidence="1 2">DSM 41654</strain>
    </source>
</reference>
<gene>
    <name evidence="1" type="ORF">FHR34_007981</name>
</gene>